<dbReference type="InterPro" id="IPR012340">
    <property type="entry name" value="NA-bd_OB-fold"/>
</dbReference>
<feature type="binding site" evidence="5">
    <location>
        <position position="219"/>
    </location>
    <ligand>
        <name>isopentenyl diphosphate</name>
        <dbReference type="ChEBI" id="CHEBI:128769"/>
    </ligand>
</feature>
<comment type="catalytic activity">
    <reaction evidence="5">
        <text>dimethylallyl diphosphate + 2 oxidized [2Fe-2S]-[ferredoxin] + H2O = (2E)-4-hydroxy-3-methylbut-2-enyl diphosphate + 2 reduced [2Fe-2S]-[ferredoxin] + 2 H(+)</text>
        <dbReference type="Rhea" id="RHEA:24825"/>
        <dbReference type="Rhea" id="RHEA-COMP:10000"/>
        <dbReference type="Rhea" id="RHEA-COMP:10001"/>
        <dbReference type="ChEBI" id="CHEBI:15377"/>
        <dbReference type="ChEBI" id="CHEBI:15378"/>
        <dbReference type="ChEBI" id="CHEBI:33737"/>
        <dbReference type="ChEBI" id="CHEBI:33738"/>
        <dbReference type="ChEBI" id="CHEBI:57623"/>
        <dbReference type="ChEBI" id="CHEBI:128753"/>
        <dbReference type="EC" id="1.17.7.4"/>
    </reaction>
</comment>
<evidence type="ECO:0000313" key="8">
    <source>
        <dbReference type="EMBL" id="AOR23611.1"/>
    </source>
</evidence>
<organism evidence="8 9">
    <name type="scientific">Clostridium taeniosporum</name>
    <dbReference type="NCBI Taxonomy" id="394958"/>
    <lineage>
        <taxon>Bacteria</taxon>
        <taxon>Bacillati</taxon>
        <taxon>Bacillota</taxon>
        <taxon>Clostridia</taxon>
        <taxon>Eubacteriales</taxon>
        <taxon>Clostridiaceae</taxon>
        <taxon>Clostridium</taxon>
    </lineage>
</organism>
<reference evidence="9" key="1">
    <citation type="submission" date="2016-09" db="EMBL/GenBank/DDBJ databases">
        <title>Genomics of Clostridium taeniosporum, an organism which forms endospores with ribbon-like appendages.</title>
        <authorList>
            <person name="Walker J.R."/>
        </authorList>
    </citation>
    <scope>NUCLEOTIDE SEQUENCE [LARGE SCALE GENOMIC DNA]</scope>
    <source>
        <strain evidence="9">1/k</strain>
    </source>
</reference>
<dbReference type="AlphaFoldDB" id="A0A1D7XJU9"/>
<dbReference type="GO" id="GO:0016114">
    <property type="term" value="P:terpenoid biosynthetic process"/>
    <property type="evidence" value="ECO:0007669"/>
    <property type="project" value="UniProtKB-UniRule"/>
</dbReference>
<dbReference type="CDD" id="cd05688">
    <property type="entry name" value="S1_RPS1_repeat_ec3"/>
    <property type="match status" value="2"/>
</dbReference>
<comment type="cofactor">
    <cofactor evidence="5">
        <name>[4Fe-4S] cluster</name>
        <dbReference type="ChEBI" id="CHEBI:49883"/>
    </cofactor>
    <text evidence="5">Binds 1 [4Fe-4S] cluster per subunit.</text>
</comment>
<dbReference type="InterPro" id="IPR035104">
    <property type="entry name" value="Ribosomal_protein_S1-like"/>
</dbReference>
<feature type="binding site" evidence="5">
    <location>
        <position position="220"/>
    </location>
    <ligand>
        <name>dimethylallyl diphosphate</name>
        <dbReference type="ChEBI" id="CHEBI:57623"/>
    </ligand>
</feature>
<accession>A0A1D7XJU9</accession>
<keyword evidence="4 5" id="KW-0411">Iron-sulfur</keyword>
<evidence type="ECO:0000256" key="1">
    <source>
        <dbReference type="ARBA" id="ARBA00022485"/>
    </source>
</evidence>
<keyword evidence="6" id="KW-0175">Coiled coil</keyword>
<keyword evidence="9" id="KW-1185">Reference proteome</keyword>
<gene>
    <name evidence="5" type="primary">ispH</name>
    <name evidence="8" type="ORF">BGI42_07640</name>
</gene>
<dbReference type="NCBIfam" id="NF009024">
    <property type="entry name" value="PRK12360.1"/>
    <property type="match status" value="1"/>
</dbReference>
<dbReference type="NCBIfam" id="NF000907">
    <property type="entry name" value="PRK00087.1"/>
    <property type="match status" value="1"/>
</dbReference>
<evidence type="ECO:0000256" key="5">
    <source>
        <dbReference type="HAMAP-Rule" id="MF_00191"/>
    </source>
</evidence>
<keyword evidence="1 5" id="KW-0004">4Fe-4S</keyword>
<feature type="domain" description="S1 motif" evidence="7">
    <location>
        <begin position="302"/>
        <end position="373"/>
    </location>
</feature>
<feature type="binding site" evidence="5">
    <location>
        <position position="264"/>
    </location>
    <ligand>
        <name>dimethylallyl diphosphate</name>
        <dbReference type="ChEBI" id="CHEBI:57623"/>
    </ligand>
</feature>
<keyword evidence="3 5" id="KW-0408">Iron</keyword>
<dbReference type="PROSITE" id="PS50126">
    <property type="entry name" value="S1"/>
    <property type="match status" value="4"/>
</dbReference>
<feature type="binding site" evidence="5">
    <location>
        <position position="220"/>
    </location>
    <ligand>
        <name>isopentenyl diphosphate</name>
        <dbReference type="ChEBI" id="CHEBI:128769"/>
    </ligand>
</feature>
<keyword evidence="5" id="KW-0414">Isoprene biosynthesis</keyword>
<feature type="binding site" evidence="5">
    <location>
        <position position="77"/>
    </location>
    <ligand>
        <name>dimethylallyl diphosphate</name>
        <dbReference type="ChEBI" id="CHEBI:57623"/>
    </ligand>
</feature>
<dbReference type="GO" id="GO:0003729">
    <property type="term" value="F:mRNA binding"/>
    <property type="evidence" value="ECO:0007669"/>
    <property type="project" value="UniProtKB-ARBA"/>
</dbReference>
<evidence type="ECO:0000256" key="3">
    <source>
        <dbReference type="ARBA" id="ARBA00023004"/>
    </source>
</evidence>
<feature type="binding site" evidence="5">
    <location>
        <position position="264"/>
    </location>
    <ligand>
        <name>isopentenyl diphosphate</name>
        <dbReference type="ChEBI" id="CHEBI:128769"/>
    </ligand>
</feature>
<dbReference type="SMART" id="SM00316">
    <property type="entry name" value="S1"/>
    <property type="match status" value="4"/>
</dbReference>
<feature type="binding site" evidence="5">
    <location>
        <position position="42"/>
    </location>
    <ligand>
        <name>dimethylallyl diphosphate</name>
        <dbReference type="ChEBI" id="CHEBI:57623"/>
    </ligand>
</feature>
<dbReference type="KEGG" id="ctae:BGI42_07640"/>
<dbReference type="GO" id="GO:0051745">
    <property type="term" value="F:4-hydroxy-3-methylbut-2-enyl diphosphate reductase activity"/>
    <property type="evidence" value="ECO:0007669"/>
    <property type="project" value="UniProtKB-UniRule"/>
</dbReference>
<dbReference type="STRING" id="394958.BGI42_07640"/>
<comment type="function">
    <text evidence="5">Catalyzes the conversion of 1-hydroxy-2-methyl-2-(E)-butenyl 4-diphosphate (HMBPP) into a mixture of isopentenyl diphosphate (IPP) and dimethylallyl diphosphate (DMAPP). Acts in the terminal step of the DOXP/MEP pathway for isoprenoid precursor biosynthesis.</text>
</comment>
<name>A0A1D7XJU9_9CLOT</name>
<dbReference type="GO" id="GO:0019288">
    <property type="term" value="P:isopentenyl diphosphate biosynthetic process, methylerythritol 4-phosphate pathway"/>
    <property type="evidence" value="ECO:0007669"/>
    <property type="project" value="UniProtKB-UniRule"/>
</dbReference>
<evidence type="ECO:0000256" key="6">
    <source>
        <dbReference type="SAM" id="Coils"/>
    </source>
</evidence>
<feature type="binding site" evidence="5">
    <location>
        <position position="77"/>
    </location>
    <ligand>
        <name>(2E)-4-hydroxy-3-methylbut-2-enyl diphosphate</name>
        <dbReference type="ChEBI" id="CHEBI:128753"/>
    </ligand>
</feature>
<dbReference type="UniPathway" id="UPA00056">
    <property type="reaction ID" value="UER00097"/>
</dbReference>
<feature type="binding site" evidence="5">
    <location>
        <position position="163"/>
    </location>
    <ligand>
        <name>(2E)-4-hydroxy-3-methylbut-2-enyl diphosphate</name>
        <dbReference type="ChEBI" id="CHEBI:128753"/>
    </ligand>
</feature>
<feature type="binding site" evidence="5">
    <location>
        <position position="13"/>
    </location>
    <ligand>
        <name>[4Fe-4S] cluster</name>
        <dbReference type="ChEBI" id="CHEBI:49883"/>
    </ligand>
</feature>
<feature type="binding site" evidence="5">
    <location>
        <position position="221"/>
    </location>
    <ligand>
        <name>dimethylallyl diphosphate</name>
        <dbReference type="ChEBI" id="CHEBI:57623"/>
    </ligand>
</feature>
<feature type="binding site" evidence="5">
    <location>
        <position position="99"/>
    </location>
    <ligand>
        <name>[4Fe-4S] cluster</name>
        <dbReference type="ChEBI" id="CHEBI:49883"/>
    </ligand>
</feature>
<dbReference type="RefSeq" id="WP_069679762.1">
    <property type="nucleotide sequence ID" value="NZ_CP017253.2"/>
</dbReference>
<dbReference type="Proteomes" id="UP000094652">
    <property type="component" value="Chromosome"/>
</dbReference>
<dbReference type="Pfam" id="PF02401">
    <property type="entry name" value="LYTB"/>
    <property type="match status" value="1"/>
</dbReference>
<dbReference type="InterPro" id="IPR003451">
    <property type="entry name" value="LytB/IspH"/>
</dbReference>
<feature type="active site" description="Proton donor" evidence="5">
    <location>
        <position position="129"/>
    </location>
</feature>
<dbReference type="FunFam" id="2.40.50.140:FF:000051">
    <property type="entry name" value="RNA-binding transcriptional accessory protein"/>
    <property type="match status" value="1"/>
</dbReference>
<dbReference type="NCBIfam" id="NF002187">
    <property type="entry name" value="PRK01045.1-1"/>
    <property type="match status" value="1"/>
</dbReference>
<feature type="binding site" evidence="5">
    <location>
        <position position="127"/>
    </location>
    <ligand>
        <name>dimethylallyl diphosphate</name>
        <dbReference type="ChEBI" id="CHEBI:57623"/>
    </ligand>
</feature>
<proteinExistence type="inferred from homology"/>
<feature type="binding site" evidence="5">
    <location>
        <position position="42"/>
    </location>
    <ligand>
        <name>(2E)-4-hydroxy-3-methylbut-2-enyl diphosphate</name>
        <dbReference type="ChEBI" id="CHEBI:128753"/>
    </ligand>
</feature>
<dbReference type="Gene3D" id="2.40.50.140">
    <property type="entry name" value="Nucleic acid-binding proteins"/>
    <property type="match status" value="3"/>
</dbReference>
<dbReference type="PANTHER" id="PTHR30426:SF0">
    <property type="entry name" value="4-HYDROXY-3-METHYLBUT-2-ENYL DIPHOSPHATE REDUCTASE"/>
    <property type="match status" value="1"/>
</dbReference>
<dbReference type="GO" id="GO:0050992">
    <property type="term" value="P:dimethylallyl diphosphate biosynthetic process"/>
    <property type="evidence" value="ECO:0007669"/>
    <property type="project" value="UniProtKB-UniRule"/>
</dbReference>
<feature type="binding site" evidence="5">
    <location>
        <position position="77"/>
    </location>
    <ligand>
        <name>isopentenyl diphosphate</name>
        <dbReference type="ChEBI" id="CHEBI:128769"/>
    </ligand>
</feature>
<dbReference type="InterPro" id="IPR003029">
    <property type="entry name" value="S1_domain"/>
</dbReference>
<feature type="domain" description="S1 motif" evidence="7">
    <location>
        <begin position="391"/>
        <end position="458"/>
    </location>
</feature>
<dbReference type="GO" id="GO:0005737">
    <property type="term" value="C:cytoplasm"/>
    <property type="evidence" value="ECO:0007669"/>
    <property type="project" value="UniProtKB-ARBA"/>
</dbReference>
<protein>
    <recommendedName>
        <fullName evidence="5">4-hydroxy-3-methylbut-2-enyl diphosphate reductase</fullName>
        <shortName evidence="5">HMBPP reductase</shortName>
        <ecNumber evidence="5">1.17.7.4</ecNumber>
    </recommendedName>
</protein>
<keyword evidence="5 8" id="KW-0560">Oxidoreductase</keyword>
<feature type="binding site" evidence="5">
    <location>
        <position position="219"/>
    </location>
    <ligand>
        <name>(2E)-4-hydroxy-3-methylbut-2-enyl diphosphate</name>
        <dbReference type="ChEBI" id="CHEBI:128753"/>
    </ligand>
</feature>
<dbReference type="EMBL" id="CP017253">
    <property type="protein sequence ID" value="AOR23611.1"/>
    <property type="molecule type" value="Genomic_DNA"/>
</dbReference>
<feature type="binding site" evidence="5">
    <location>
        <position position="191"/>
    </location>
    <ligand>
        <name>[4Fe-4S] cluster</name>
        <dbReference type="ChEBI" id="CHEBI:49883"/>
    </ligand>
</feature>
<dbReference type="NCBIfam" id="NF005208">
    <property type="entry name" value="PRK06676.1"/>
    <property type="match status" value="1"/>
</dbReference>
<dbReference type="GO" id="GO:0051539">
    <property type="term" value="F:4 iron, 4 sulfur cluster binding"/>
    <property type="evidence" value="ECO:0007669"/>
    <property type="project" value="UniProtKB-UniRule"/>
</dbReference>
<dbReference type="CDD" id="cd04465">
    <property type="entry name" value="S1_RPS1_repeat_ec2_hs2"/>
    <property type="match status" value="1"/>
</dbReference>
<dbReference type="PANTHER" id="PTHR30426">
    <property type="entry name" value="4-HYDROXY-3-METHYLBUT-2-ENYL DIPHOSPHATE REDUCTASE"/>
    <property type="match status" value="1"/>
</dbReference>
<feature type="binding site" evidence="5">
    <location>
        <position position="220"/>
    </location>
    <ligand>
        <name>(2E)-4-hydroxy-3-methylbut-2-enyl diphosphate</name>
        <dbReference type="ChEBI" id="CHEBI:128753"/>
    </ligand>
</feature>
<dbReference type="NCBIfam" id="TIGR00216">
    <property type="entry name" value="ispH_lytB"/>
    <property type="match status" value="1"/>
</dbReference>
<evidence type="ECO:0000259" key="7">
    <source>
        <dbReference type="PROSITE" id="PS50126"/>
    </source>
</evidence>
<dbReference type="PRINTS" id="PR00681">
    <property type="entry name" value="RIBOSOMALS1"/>
</dbReference>
<feature type="binding site" evidence="5">
    <location>
        <position position="219"/>
    </location>
    <ligand>
        <name>dimethylallyl diphosphate</name>
        <dbReference type="ChEBI" id="CHEBI:57623"/>
    </ligand>
</feature>
<feature type="coiled-coil region" evidence="6">
    <location>
        <begin position="370"/>
        <end position="404"/>
    </location>
</feature>
<comment type="catalytic activity">
    <reaction evidence="5">
        <text>isopentenyl diphosphate + 2 oxidized [2Fe-2S]-[ferredoxin] + H2O = (2E)-4-hydroxy-3-methylbut-2-enyl diphosphate + 2 reduced [2Fe-2S]-[ferredoxin] + 2 H(+)</text>
        <dbReference type="Rhea" id="RHEA:24488"/>
        <dbReference type="Rhea" id="RHEA-COMP:10000"/>
        <dbReference type="Rhea" id="RHEA-COMP:10001"/>
        <dbReference type="ChEBI" id="CHEBI:15377"/>
        <dbReference type="ChEBI" id="CHEBI:15378"/>
        <dbReference type="ChEBI" id="CHEBI:33737"/>
        <dbReference type="ChEBI" id="CHEBI:33738"/>
        <dbReference type="ChEBI" id="CHEBI:128753"/>
        <dbReference type="ChEBI" id="CHEBI:128769"/>
        <dbReference type="EC" id="1.17.7.4"/>
    </reaction>
</comment>
<dbReference type="UniPathway" id="UPA00059">
    <property type="reaction ID" value="UER00105"/>
</dbReference>
<dbReference type="Gene3D" id="3.40.50.11270">
    <property type="match status" value="1"/>
</dbReference>
<feature type="binding site" evidence="5">
    <location>
        <position position="127"/>
    </location>
    <ligand>
        <name>(2E)-4-hydroxy-3-methylbut-2-enyl diphosphate</name>
        <dbReference type="ChEBI" id="CHEBI:128753"/>
    </ligand>
</feature>
<dbReference type="HAMAP" id="MF_00191">
    <property type="entry name" value="IspH"/>
    <property type="match status" value="1"/>
</dbReference>
<sequence>MKEIILAQNAGFCFGVKRAVDEAIKIQKQESRKIYTLGPLIHNNDVVKFLEKNNIYSIDLENINTLNKDDVIVIRSHGVSKEVLDLLKQNQLKIMDATCPFVTNIQKKVNKYYKLGYTIIILGDANHPEVVGINGWCNNEAIISRNGEIEEEGFSKVCLVSQTTEKATNWERLLKNISTKAKEVLAFNTICAATDVRQKSTNKLSKEVDTMIVIGGKNSSNTTKLYQISKQNCNNTIHIENVNELPEKFINNNINKIGITAGASTPDWIIKEVIGIMNNTENIKNYDQLSLMNELDRRFVIGDEIEGEILSKTRDAIIVSLVGYKIDGVIPFNELTSNEDVESVLENLNVGDSIKAKVIKLQNSDGYVVLSRLEYEREEAYKELNELFNEGKTLNVKIKEASENGLVAYHKGVRIFIPASQIDVKFTKDKSQYINQILEVKLIDYSTEQPKKVIASRRVLLEVIKEAEEEKAWESLNVGDVINAEVKRFTSFGAFLDVNGIDGLLHLSQISWNHVKNIEDILKKGEFIEVKIIALDKENKKLSLSRKELLPKPWENVKEKYPEGSIVLGKVVRINDFGAFVELEPGVDGLVHISKISYNRISHPSEVLSVGEEVKAKILEVDEENKRVSLSIKDI</sequence>
<evidence type="ECO:0000313" key="9">
    <source>
        <dbReference type="Proteomes" id="UP000094652"/>
    </source>
</evidence>
<dbReference type="Pfam" id="PF00575">
    <property type="entry name" value="S1"/>
    <property type="match status" value="3"/>
</dbReference>
<evidence type="ECO:0000256" key="4">
    <source>
        <dbReference type="ARBA" id="ARBA00023014"/>
    </source>
</evidence>
<dbReference type="Gene3D" id="3.40.1010.20">
    <property type="entry name" value="4-hydroxy-3-methylbut-2-enyl diphosphate reductase, catalytic domain"/>
    <property type="match status" value="2"/>
</dbReference>
<evidence type="ECO:0000256" key="2">
    <source>
        <dbReference type="ARBA" id="ARBA00022723"/>
    </source>
</evidence>
<feature type="binding site" evidence="5">
    <location>
        <position position="221"/>
    </location>
    <ligand>
        <name>(2E)-4-hydroxy-3-methylbut-2-enyl diphosphate</name>
        <dbReference type="ChEBI" id="CHEBI:128753"/>
    </ligand>
</feature>
<dbReference type="EC" id="1.17.7.4" evidence="5"/>
<dbReference type="GO" id="GO:0046872">
    <property type="term" value="F:metal ion binding"/>
    <property type="evidence" value="ECO:0007669"/>
    <property type="project" value="UniProtKB-KW"/>
</dbReference>
<dbReference type="OrthoDB" id="9804077at2"/>
<comment type="pathway">
    <text evidence="5">Isoprenoid biosynthesis; isopentenyl diphosphate biosynthesis via DXP pathway; isopentenyl diphosphate from 1-deoxy-D-xylulose 5-phosphate: step 6/6.</text>
</comment>
<dbReference type="SUPFAM" id="SSF50249">
    <property type="entry name" value="Nucleic acid-binding proteins"/>
    <property type="match status" value="4"/>
</dbReference>
<comment type="pathway">
    <text evidence="5">Isoprenoid biosynthesis; dimethylallyl diphosphate biosynthesis; dimethylallyl diphosphate from (2E)-4-hydroxy-3-methylbutenyl diphosphate: step 1/1.</text>
</comment>
<feature type="binding site" evidence="5">
    <location>
        <position position="221"/>
    </location>
    <ligand>
        <name>isopentenyl diphosphate</name>
        <dbReference type="ChEBI" id="CHEBI:128769"/>
    </ligand>
</feature>
<feature type="binding site" evidence="5">
    <location>
        <position position="42"/>
    </location>
    <ligand>
        <name>isopentenyl diphosphate</name>
        <dbReference type="ChEBI" id="CHEBI:128769"/>
    </ligand>
</feature>
<feature type="domain" description="S1 motif" evidence="7">
    <location>
        <begin position="564"/>
        <end position="633"/>
    </location>
</feature>
<comment type="similarity">
    <text evidence="5">Belongs to the IspH family.</text>
</comment>
<feature type="binding site" evidence="5">
    <location>
        <position position="127"/>
    </location>
    <ligand>
        <name>isopentenyl diphosphate</name>
        <dbReference type="ChEBI" id="CHEBI:128769"/>
    </ligand>
</feature>
<dbReference type="CDD" id="cd13944">
    <property type="entry name" value="lytB_ispH"/>
    <property type="match status" value="1"/>
</dbReference>
<keyword evidence="2 5" id="KW-0479">Metal-binding</keyword>
<feature type="domain" description="S1 motif" evidence="7">
    <location>
        <begin position="479"/>
        <end position="547"/>
    </location>
</feature>
<feature type="binding site" evidence="5">
    <location>
        <position position="264"/>
    </location>
    <ligand>
        <name>(2E)-4-hydroxy-3-methylbut-2-enyl diphosphate</name>
        <dbReference type="ChEBI" id="CHEBI:128753"/>
    </ligand>
</feature>